<feature type="domain" description="STAS" evidence="1">
    <location>
        <begin position="1"/>
        <end position="91"/>
    </location>
</feature>
<sequence>MFKLPAELTIAKAEEFKQLLMEYAENHDDIVIDDTAVEKIDTIGVQLILSMVTYLTSIHKSIEWQCTASVIKESIEKLGIKDSILLQYVNA</sequence>
<accession>A0A3E0TYT0</accession>
<dbReference type="RefSeq" id="WP_116013782.1">
    <property type="nucleotide sequence ID" value="NZ_QUOT01000001.1"/>
</dbReference>
<evidence type="ECO:0000259" key="1">
    <source>
        <dbReference type="PROSITE" id="PS50801"/>
    </source>
</evidence>
<evidence type="ECO:0000313" key="3">
    <source>
        <dbReference type="Proteomes" id="UP000256899"/>
    </source>
</evidence>
<dbReference type="Pfam" id="PF13466">
    <property type="entry name" value="STAS_2"/>
    <property type="match status" value="1"/>
</dbReference>
<dbReference type="InterPro" id="IPR036513">
    <property type="entry name" value="STAS_dom_sf"/>
</dbReference>
<protein>
    <submittedName>
        <fullName evidence="2">STAS domain-containing protein</fullName>
    </submittedName>
</protein>
<dbReference type="InterPro" id="IPR058548">
    <property type="entry name" value="MlaB-like_STAS"/>
</dbReference>
<dbReference type="InterPro" id="IPR002645">
    <property type="entry name" value="STAS_dom"/>
</dbReference>
<evidence type="ECO:0000313" key="2">
    <source>
        <dbReference type="EMBL" id="REL29778.1"/>
    </source>
</evidence>
<dbReference type="EMBL" id="QUOT01000001">
    <property type="protein sequence ID" value="REL29778.1"/>
    <property type="molecule type" value="Genomic_DNA"/>
</dbReference>
<dbReference type="SUPFAM" id="SSF52091">
    <property type="entry name" value="SpoIIaa-like"/>
    <property type="match status" value="1"/>
</dbReference>
<keyword evidence="3" id="KW-1185">Reference proteome</keyword>
<dbReference type="PROSITE" id="PS50801">
    <property type="entry name" value="STAS"/>
    <property type="match status" value="1"/>
</dbReference>
<dbReference type="Gene3D" id="3.30.750.24">
    <property type="entry name" value="STAS domain"/>
    <property type="match status" value="1"/>
</dbReference>
<gene>
    <name evidence="2" type="ORF">DXX94_03090</name>
</gene>
<dbReference type="AlphaFoldDB" id="A0A3E0TYT0"/>
<reference evidence="3" key="1">
    <citation type="submission" date="2018-08" db="EMBL/GenBank/DDBJ databases">
        <title>Thalassotalea euphylliae genome.</title>
        <authorList>
            <person name="Summers S."/>
            <person name="Rice S.A."/>
            <person name="Freckelton M.L."/>
            <person name="Nedved B.T."/>
            <person name="Hadfield M.G."/>
        </authorList>
    </citation>
    <scope>NUCLEOTIDE SEQUENCE [LARGE SCALE GENOMIC DNA]</scope>
    <source>
        <strain evidence="3">H3</strain>
    </source>
</reference>
<dbReference type="Proteomes" id="UP000256899">
    <property type="component" value="Unassembled WGS sequence"/>
</dbReference>
<name>A0A3E0TYT0_9GAMM</name>
<comment type="caution">
    <text evidence="2">The sequence shown here is derived from an EMBL/GenBank/DDBJ whole genome shotgun (WGS) entry which is preliminary data.</text>
</comment>
<organism evidence="2 3">
    <name type="scientific">Thalassotalea euphylliae</name>
    <dbReference type="NCBI Taxonomy" id="1655234"/>
    <lineage>
        <taxon>Bacteria</taxon>
        <taxon>Pseudomonadati</taxon>
        <taxon>Pseudomonadota</taxon>
        <taxon>Gammaproteobacteria</taxon>
        <taxon>Alteromonadales</taxon>
        <taxon>Colwelliaceae</taxon>
        <taxon>Thalassotalea</taxon>
    </lineage>
</organism>
<proteinExistence type="predicted"/>